<evidence type="ECO:0000313" key="3">
    <source>
        <dbReference type="WBParaSite" id="SPAL_0000838100.1"/>
    </source>
</evidence>
<keyword evidence="1" id="KW-0472">Membrane</keyword>
<feature type="transmembrane region" description="Helical" evidence="1">
    <location>
        <begin position="171"/>
        <end position="195"/>
    </location>
</feature>
<organism evidence="2 3">
    <name type="scientific">Strongyloides papillosus</name>
    <name type="common">Intestinal threadworm</name>
    <dbReference type="NCBI Taxonomy" id="174720"/>
    <lineage>
        <taxon>Eukaryota</taxon>
        <taxon>Metazoa</taxon>
        <taxon>Ecdysozoa</taxon>
        <taxon>Nematoda</taxon>
        <taxon>Chromadorea</taxon>
        <taxon>Rhabditida</taxon>
        <taxon>Tylenchina</taxon>
        <taxon>Panagrolaimomorpha</taxon>
        <taxon>Strongyloidoidea</taxon>
        <taxon>Strongyloididae</taxon>
        <taxon>Strongyloides</taxon>
    </lineage>
</organism>
<feature type="transmembrane region" description="Helical" evidence="1">
    <location>
        <begin position="88"/>
        <end position="113"/>
    </location>
</feature>
<feature type="transmembrane region" description="Helical" evidence="1">
    <location>
        <begin position="29"/>
        <end position="48"/>
    </location>
</feature>
<dbReference type="AlphaFoldDB" id="A0A0N5BR77"/>
<name>A0A0N5BR77_STREA</name>
<feature type="transmembrane region" description="Helical" evidence="1">
    <location>
        <begin position="145"/>
        <end position="165"/>
    </location>
</feature>
<evidence type="ECO:0000256" key="1">
    <source>
        <dbReference type="SAM" id="Phobius"/>
    </source>
</evidence>
<reference evidence="3" key="1">
    <citation type="submission" date="2017-02" db="UniProtKB">
        <authorList>
            <consortium name="WormBaseParasite"/>
        </authorList>
    </citation>
    <scope>IDENTIFICATION</scope>
</reference>
<keyword evidence="1" id="KW-0812">Transmembrane</keyword>
<proteinExistence type="predicted"/>
<accession>A0A0N5BR77</accession>
<keyword evidence="1" id="KW-1133">Transmembrane helix</keyword>
<evidence type="ECO:0000313" key="2">
    <source>
        <dbReference type="Proteomes" id="UP000046392"/>
    </source>
</evidence>
<dbReference type="PANTHER" id="PTHR22943">
    <property type="entry name" value="7-TRANSMEMBRANE DOMAIN RECEPTOR C.ELEGANS"/>
    <property type="match status" value="1"/>
</dbReference>
<dbReference type="WBParaSite" id="SPAL_0000838100.1">
    <property type="protein sequence ID" value="SPAL_0000838100.1"/>
    <property type="gene ID" value="SPAL_0000838100"/>
</dbReference>
<dbReference type="Proteomes" id="UP000046392">
    <property type="component" value="Unplaced"/>
</dbReference>
<sequence length="219" mass="25281">MTFAIVSVGLVFRYHILCKRILLPRSKLIRSYLICFGYSIFSGVLYSLNFSPYVPMSFRMEADLNETIWKYEEPSFWDHVLIYRQNNIILLLSFILYTTLTISSYALIIYLVYKMKKLMKNNKNSFSAKTLILQKQLNKILNVQSLTPIFVILLPVLFGLILIISKIRVNGFGLFVILGLESVPFVNGLSIIILTKDYRIKIKGKKNTPAKTTTKVFLT</sequence>
<dbReference type="Pfam" id="PF10326">
    <property type="entry name" value="7TM_GPCR_Str"/>
    <property type="match status" value="1"/>
</dbReference>
<protein>
    <submittedName>
        <fullName evidence="3">G protein-coupled receptor</fullName>
    </submittedName>
</protein>
<dbReference type="PANTHER" id="PTHR22943:SF248">
    <property type="entry name" value="SEVEN TM RECEPTOR"/>
    <property type="match status" value="1"/>
</dbReference>
<dbReference type="SUPFAM" id="SSF81321">
    <property type="entry name" value="Family A G protein-coupled receptor-like"/>
    <property type="match status" value="1"/>
</dbReference>
<dbReference type="InterPro" id="IPR019428">
    <property type="entry name" value="7TM_GPCR_serpentine_rcpt_Str"/>
</dbReference>
<keyword evidence="2" id="KW-1185">Reference proteome</keyword>